<sequence>RIVVLGGQAVGKTALVTRYVENSFMSAYNHTLEDKLFEKRGMIDQEPCAVELLDTCGYGHGWMKFRPTDNSVRVVLVYSTCNRSSFKLIQKAIYDMKLPSQVTLVGTMKDRSDARVVTEKEGWDLASQWGITFFETSAKDGTGVEQAFASLV</sequence>
<dbReference type="PANTHER" id="PTHR24070">
    <property type="entry name" value="RAS, DI-RAS, AND RHEB FAMILY MEMBERS OF SMALL GTPASE SUPERFAMILY"/>
    <property type="match status" value="1"/>
</dbReference>
<keyword evidence="4" id="KW-1185">Reference proteome</keyword>
<feature type="non-terminal residue" evidence="3">
    <location>
        <position position="1"/>
    </location>
</feature>
<dbReference type="InParanoid" id="A0A0C3GBG6"/>
<dbReference type="Gene3D" id="3.40.50.300">
    <property type="entry name" value="P-loop containing nucleotide triphosphate hydrolases"/>
    <property type="match status" value="1"/>
</dbReference>
<keyword evidence="1" id="KW-0547">Nucleotide-binding</keyword>
<dbReference type="HOGENOM" id="CLU_041217_9_8_1"/>
<reference evidence="3 4" key="1">
    <citation type="submission" date="2014-04" db="EMBL/GenBank/DDBJ databases">
        <authorList>
            <consortium name="DOE Joint Genome Institute"/>
            <person name="Kuo A."/>
            <person name="Martino E."/>
            <person name="Perotto S."/>
            <person name="Kohler A."/>
            <person name="Nagy L.G."/>
            <person name="Floudas D."/>
            <person name="Copeland A."/>
            <person name="Barry K.W."/>
            <person name="Cichocki N."/>
            <person name="Veneault-Fourrey C."/>
            <person name="LaButti K."/>
            <person name="Lindquist E.A."/>
            <person name="Lipzen A."/>
            <person name="Lundell T."/>
            <person name="Morin E."/>
            <person name="Murat C."/>
            <person name="Sun H."/>
            <person name="Tunlid A."/>
            <person name="Henrissat B."/>
            <person name="Grigoriev I.V."/>
            <person name="Hibbett D.S."/>
            <person name="Martin F."/>
            <person name="Nordberg H.P."/>
            <person name="Cantor M.N."/>
            <person name="Hua S.X."/>
        </authorList>
    </citation>
    <scope>NUCLEOTIDE SEQUENCE [LARGE SCALE GENOMIC DNA]</scope>
    <source>
        <strain evidence="3 4">Zn</strain>
    </source>
</reference>
<dbReference type="SMART" id="SM00174">
    <property type="entry name" value="RHO"/>
    <property type="match status" value="1"/>
</dbReference>
<evidence type="ECO:0000256" key="1">
    <source>
        <dbReference type="ARBA" id="ARBA00022741"/>
    </source>
</evidence>
<dbReference type="OrthoDB" id="18798at2759"/>
<dbReference type="SMART" id="SM00173">
    <property type="entry name" value="RAS"/>
    <property type="match status" value="1"/>
</dbReference>
<dbReference type="AlphaFoldDB" id="A0A0C3GBG6"/>
<evidence type="ECO:0000313" key="3">
    <source>
        <dbReference type="EMBL" id="KIM93525.1"/>
    </source>
</evidence>
<evidence type="ECO:0000313" key="4">
    <source>
        <dbReference type="Proteomes" id="UP000054321"/>
    </source>
</evidence>
<evidence type="ECO:0000256" key="2">
    <source>
        <dbReference type="ARBA" id="ARBA00023134"/>
    </source>
</evidence>
<dbReference type="InterPro" id="IPR020849">
    <property type="entry name" value="Small_GTPase_Ras-type"/>
</dbReference>
<keyword evidence="2" id="KW-0342">GTP-binding</keyword>
<dbReference type="EMBL" id="KN832894">
    <property type="protein sequence ID" value="KIM93525.1"/>
    <property type="molecule type" value="Genomic_DNA"/>
</dbReference>
<dbReference type="InterPro" id="IPR027417">
    <property type="entry name" value="P-loop_NTPase"/>
</dbReference>
<dbReference type="PROSITE" id="PS51421">
    <property type="entry name" value="RAS"/>
    <property type="match status" value="1"/>
</dbReference>
<dbReference type="PROSITE" id="PS51419">
    <property type="entry name" value="RAB"/>
    <property type="match status" value="1"/>
</dbReference>
<gene>
    <name evidence="3" type="ORF">OIDMADRAFT_66068</name>
</gene>
<dbReference type="GO" id="GO:0016020">
    <property type="term" value="C:membrane"/>
    <property type="evidence" value="ECO:0007669"/>
    <property type="project" value="InterPro"/>
</dbReference>
<dbReference type="GO" id="GO:0007165">
    <property type="term" value="P:signal transduction"/>
    <property type="evidence" value="ECO:0007669"/>
    <property type="project" value="InterPro"/>
</dbReference>
<dbReference type="SMART" id="SM00175">
    <property type="entry name" value="RAB"/>
    <property type="match status" value="1"/>
</dbReference>
<protein>
    <submittedName>
        <fullName evidence="3">Uncharacterized protein</fullName>
    </submittedName>
</protein>
<dbReference type="Pfam" id="PF00071">
    <property type="entry name" value="Ras"/>
    <property type="match status" value="1"/>
</dbReference>
<dbReference type="InterPro" id="IPR001806">
    <property type="entry name" value="Small_GTPase"/>
</dbReference>
<accession>A0A0C3GBG6</accession>
<proteinExistence type="predicted"/>
<dbReference type="GO" id="GO:0003924">
    <property type="term" value="F:GTPase activity"/>
    <property type="evidence" value="ECO:0007669"/>
    <property type="project" value="InterPro"/>
</dbReference>
<dbReference type="Proteomes" id="UP000054321">
    <property type="component" value="Unassembled WGS sequence"/>
</dbReference>
<dbReference type="GO" id="GO:0005525">
    <property type="term" value="F:GTP binding"/>
    <property type="evidence" value="ECO:0007669"/>
    <property type="project" value="UniProtKB-KW"/>
</dbReference>
<dbReference type="PRINTS" id="PR00449">
    <property type="entry name" value="RASTRNSFRMNG"/>
</dbReference>
<feature type="non-terminal residue" evidence="3">
    <location>
        <position position="152"/>
    </location>
</feature>
<dbReference type="STRING" id="913774.A0A0C3GBG6"/>
<dbReference type="SUPFAM" id="SSF52540">
    <property type="entry name" value="P-loop containing nucleoside triphosphate hydrolases"/>
    <property type="match status" value="1"/>
</dbReference>
<reference evidence="4" key="2">
    <citation type="submission" date="2015-01" db="EMBL/GenBank/DDBJ databases">
        <title>Evolutionary Origins and Diversification of the Mycorrhizal Mutualists.</title>
        <authorList>
            <consortium name="DOE Joint Genome Institute"/>
            <consortium name="Mycorrhizal Genomics Consortium"/>
            <person name="Kohler A."/>
            <person name="Kuo A."/>
            <person name="Nagy L.G."/>
            <person name="Floudas D."/>
            <person name="Copeland A."/>
            <person name="Barry K.W."/>
            <person name="Cichocki N."/>
            <person name="Veneault-Fourrey C."/>
            <person name="LaButti K."/>
            <person name="Lindquist E.A."/>
            <person name="Lipzen A."/>
            <person name="Lundell T."/>
            <person name="Morin E."/>
            <person name="Murat C."/>
            <person name="Riley R."/>
            <person name="Ohm R."/>
            <person name="Sun H."/>
            <person name="Tunlid A."/>
            <person name="Henrissat B."/>
            <person name="Grigoriev I.V."/>
            <person name="Hibbett D.S."/>
            <person name="Martin F."/>
        </authorList>
    </citation>
    <scope>NUCLEOTIDE SEQUENCE [LARGE SCALE GENOMIC DNA]</scope>
    <source>
        <strain evidence="4">Zn</strain>
    </source>
</reference>
<organism evidence="3 4">
    <name type="scientific">Oidiodendron maius (strain Zn)</name>
    <dbReference type="NCBI Taxonomy" id="913774"/>
    <lineage>
        <taxon>Eukaryota</taxon>
        <taxon>Fungi</taxon>
        <taxon>Dikarya</taxon>
        <taxon>Ascomycota</taxon>
        <taxon>Pezizomycotina</taxon>
        <taxon>Leotiomycetes</taxon>
        <taxon>Leotiomycetes incertae sedis</taxon>
        <taxon>Myxotrichaceae</taxon>
        <taxon>Oidiodendron</taxon>
    </lineage>
</organism>
<name>A0A0C3GBG6_OIDMZ</name>